<gene>
    <name evidence="1" type="ORF">C922_05503</name>
</gene>
<proteinExistence type="predicted"/>
<reference evidence="1 2" key="1">
    <citation type="submission" date="2013-02" db="EMBL/GenBank/DDBJ databases">
        <title>The Genome Sequence of Plasmodium inui San Antonio 1.</title>
        <authorList>
            <consortium name="The Broad Institute Genome Sequencing Platform"/>
            <consortium name="The Broad Institute Genome Sequencing Center for Infectious Disease"/>
            <person name="Neafsey D."/>
            <person name="Cheeseman I."/>
            <person name="Volkman S."/>
            <person name="Adams J."/>
            <person name="Walker B."/>
            <person name="Young S.K."/>
            <person name="Zeng Q."/>
            <person name="Gargeya S."/>
            <person name="Fitzgerald M."/>
            <person name="Haas B."/>
            <person name="Abouelleil A."/>
            <person name="Alvarado L."/>
            <person name="Arachchi H.M."/>
            <person name="Berlin A.M."/>
            <person name="Chapman S.B."/>
            <person name="Dewar J."/>
            <person name="Goldberg J."/>
            <person name="Griggs A."/>
            <person name="Gujja S."/>
            <person name="Hansen M."/>
            <person name="Howarth C."/>
            <person name="Imamovic A."/>
            <person name="Larimer J."/>
            <person name="McCowan C."/>
            <person name="Murphy C."/>
            <person name="Neiman D."/>
            <person name="Pearson M."/>
            <person name="Priest M."/>
            <person name="Roberts A."/>
            <person name="Saif S."/>
            <person name="Shea T."/>
            <person name="Sisk P."/>
            <person name="Sykes S."/>
            <person name="Wortman J."/>
            <person name="Nusbaum C."/>
            <person name="Birren B."/>
        </authorList>
    </citation>
    <scope>NUCLEOTIDE SEQUENCE [LARGE SCALE GENOMIC DNA]</scope>
    <source>
        <strain evidence="1 2">San Antonio 1</strain>
    </source>
</reference>
<dbReference type="AlphaFoldDB" id="W6ZT72"/>
<evidence type="ECO:0000313" key="1">
    <source>
        <dbReference type="EMBL" id="EUD64112.1"/>
    </source>
</evidence>
<dbReference type="EMBL" id="KI965543">
    <property type="protein sequence ID" value="EUD64112.1"/>
    <property type="molecule type" value="Genomic_DNA"/>
</dbReference>
<protein>
    <submittedName>
        <fullName evidence="1">Uncharacterized protein</fullName>
    </submittedName>
</protein>
<evidence type="ECO:0000313" key="2">
    <source>
        <dbReference type="Proteomes" id="UP000030640"/>
    </source>
</evidence>
<dbReference type="Proteomes" id="UP000030640">
    <property type="component" value="Unassembled WGS sequence"/>
</dbReference>
<organism evidence="1 2">
    <name type="scientific">Plasmodium inui San Antonio 1</name>
    <dbReference type="NCBI Taxonomy" id="1237626"/>
    <lineage>
        <taxon>Eukaryota</taxon>
        <taxon>Sar</taxon>
        <taxon>Alveolata</taxon>
        <taxon>Apicomplexa</taxon>
        <taxon>Aconoidasida</taxon>
        <taxon>Haemosporida</taxon>
        <taxon>Plasmodiidae</taxon>
        <taxon>Plasmodium</taxon>
        <taxon>Plasmodium (Plasmodium)</taxon>
    </lineage>
</organism>
<name>W6ZT72_9APIC</name>
<keyword evidence="2" id="KW-1185">Reference proteome</keyword>
<sequence>MASDPMFHPFSVIRNNYQTGANFTHKKRNDNFTCVMSFPKCVCEEMIDEMEKDQIFHPFSVIPTNYQKGQYFAHKNKEPRNILHMETKGNDSLV</sequence>
<dbReference type="RefSeq" id="XP_008819296.1">
    <property type="nucleotide sequence ID" value="XM_008821074.1"/>
</dbReference>
<accession>W6ZT72</accession>
<dbReference type="VEuPathDB" id="PlasmoDB:C922_05503"/>
<dbReference type="GeneID" id="20040777"/>